<dbReference type="AlphaFoldDB" id="A0A173UA91"/>
<dbReference type="RefSeq" id="WP_006783494.1">
    <property type="nucleotide sequence ID" value="NZ_CABJBH010000019.1"/>
</dbReference>
<evidence type="ECO:0000313" key="1">
    <source>
        <dbReference type="EMBL" id="MTK21982.1"/>
    </source>
</evidence>
<name>A0A173UA91_9FIRM</name>
<sequence length="108" mass="12680">MKNNQYPIKKILGYILSISSILFICIIFYQLHSKDLKINSHQQNQIYSNSYSTEMTSHSVNNTCEIVISEKDDDYIKALQTDFPNCKIIEKNDLFQFDLINYLSNLFN</sequence>
<organism evidence="1 2">
    <name type="scientific">Turicibacter sanguinis</name>
    <dbReference type="NCBI Taxonomy" id="154288"/>
    <lineage>
        <taxon>Bacteria</taxon>
        <taxon>Bacillati</taxon>
        <taxon>Bacillota</taxon>
        <taxon>Erysipelotrichia</taxon>
        <taxon>Erysipelotrichales</taxon>
        <taxon>Turicibacteraceae</taxon>
        <taxon>Turicibacter</taxon>
    </lineage>
</organism>
<proteinExistence type="predicted"/>
<dbReference type="Proteomes" id="UP000487649">
    <property type="component" value="Unassembled WGS sequence"/>
</dbReference>
<reference evidence="1 2" key="1">
    <citation type="journal article" date="2019" name="Nat. Med.">
        <title>A library of human gut bacterial isolates paired with longitudinal multiomics data enables mechanistic microbiome research.</title>
        <authorList>
            <person name="Poyet M."/>
            <person name="Groussin M."/>
            <person name="Gibbons S.M."/>
            <person name="Avila-Pacheco J."/>
            <person name="Jiang X."/>
            <person name="Kearney S.M."/>
            <person name="Perrotta A.R."/>
            <person name="Berdy B."/>
            <person name="Zhao S."/>
            <person name="Lieberman T.D."/>
            <person name="Swanson P.K."/>
            <person name="Smith M."/>
            <person name="Roesemann S."/>
            <person name="Alexander J.E."/>
            <person name="Rich S.A."/>
            <person name="Livny J."/>
            <person name="Vlamakis H."/>
            <person name="Clish C."/>
            <person name="Bullock K."/>
            <person name="Deik A."/>
            <person name="Scott J."/>
            <person name="Pierce K.A."/>
            <person name="Xavier R.J."/>
            <person name="Alm E.J."/>
        </authorList>
    </citation>
    <scope>NUCLEOTIDE SEQUENCE [LARGE SCALE GENOMIC DNA]</scope>
    <source>
        <strain evidence="1 2">BIOML-A198</strain>
    </source>
</reference>
<accession>A0A173UA91</accession>
<comment type="caution">
    <text evidence="1">The sequence shown here is derived from an EMBL/GenBank/DDBJ whole genome shotgun (WGS) entry which is preliminary data.</text>
</comment>
<protein>
    <submittedName>
        <fullName evidence="1">Uncharacterized protein</fullName>
    </submittedName>
</protein>
<dbReference type="GeneID" id="60058564"/>
<dbReference type="EMBL" id="WMQE01000027">
    <property type="protein sequence ID" value="MTK21982.1"/>
    <property type="molecule type" value="Genomic_DNA"/>
</dbReference>
<gene>
    <name evidence="1" type="ORF">GMA92_11210</name>
</gene>
<evidence type="ECO:0000313" key="2">
    <source>
        <dbReference type="Proteomes" id="UP000487649"/>
    </source>
</evidence>